<evidence type="ECO:0000313" key="5">
    <source>
        <dbReference type="Proteomes" id="UP001300012"/>
    </source>
</evidence>
<dbReference type="Pfam" id="PF00196">
    <property type="entry name" value="GerE"/>
    <property type="match status" value="1"/>
</dbReference>
<organism evidence="4 5">
    <name type="scientific">Paenibacillus radicis</name>
    <name type="common">ex Xue et al. 2023</name>
    <dbReference type="NCBI Taxonomy" id="2972489"/>
    <lineage>
        <taxon>Bacteria</taxon>
        <taxon>Bacillati</taxon>
        <taxon>Bacillota</taxon>
        <taxon>Bacilli</taxon>
        <taxon>Bacillales</taxon>
        <taxon>Paenibacillaceae</taxon>
        <taxon>Paenibacillus</taxon>
    </lineage>
</organism>
<feature type="domain" description="HTH luxR-type" evidence="3">
    <location>
        <begin position="1"/>
        <end position="55"/>
    </location>
</feature>
<dbReference type="SUPFAM" id="SSF46894">
    <property type="entry name" value="C-terminal effector domain of the bipartite response regulators"/>
    <property type="match status" value="1"/>
</dbReference>
<accession>A0ABT1YG39</accession>
<evidence type="ECO:0000313" key="4">
    <source>
        <dbReference type="EMBL" id="MCR8632169.1"/>
    </source>
</evidence>
<dbReference type="PRINTS" id="PR00038">
    <property type="entry name" value="HTHLUXR"/>
</dbReference>
<dbReference type="RefSeq" id="WP_258213757.1">
    <property type="nucleotide sequence ID" value="NZ_JANQBD010000008.1"/>
</dbReference>
<dbReference type="InterPro" id="IPR000792">
    <property type="entry name" value="Tscrpt_reg_LuxR_C"/>
</dbReference>
<dbReference type="PROSITE" id="PS50043">
    <property type="entry name" value="HTH_LUXR_2"/>
    <property type="match status" value="1"/>
</dbReference>
<dbReference type="InterPro" id="IPR036388">
    <property type="entry name" value="WH-like_DNA-bd_sf"/>
</dbReference>
<dbReference type="Gene3D" id="1.10.10.10">
    <property type="entry name" value="Winged helix-like DNA-binding domain superfamily/Winged helix DNA-binding domain"/>
    <property type="match status" value="1"/>
</dbReference>
<sequence>MSMLSEREKEVVGPLEKGYTNQEIAVDLYITELTVKKHLTTVFRIPEFDYFAMFG</sequence>
<keyword evidence="5" id="KW-1185">Reference proteome</keyword>
<dbReference type="Proteomes" id="UP001300012">
    <property type="component" value="Unassembled WGS sequence"/>
</dbReference>
<proteinExistence type="predicted"/>
<evidence type="ECO:0000256" key="1">
    <source>
        <dbReference type="ARBA" id="ARBA00023015"/>
    </source>
</evidence>
<dbReference type="CDD" id="cd06170">
    <property type="entry name" value="LuxR_C_like"/>
    <property type="match status" value="1"/>
</dbReference>
<protein>
    <submittedName>
        <fullName evidence="4">Helix-turn-helix transcriptional regulator</fullName>
    </submittedName>
</protein>
<name>A0ABT1YG39_9BACL</name>
<dbReference type="InterPro" id="IPR016032">
    <property type="entry name" value="Sig_transdc_resp-reg_C-effctor"/>
</dbReference>
<evidence type="ECO:0000256" key="2">
    <source>
        <dbReference type="ARBA" id="ARBA00023163"/>
    </source>
</evidence>
<evidence type="ECO:0000259" key="3">
    <source>
        <dbReference type="PROSITE" id="PS50043"/>
    </source>
</evidence>
<keyword evidence="1" id="KW-0805">Transcription regulation</keyword>
<reference evidence="4 5" key="1">
    <citation type="submission" date="2022-08" db="EMBL/GenBank/DDBJ databases">
        <title>Paenibacillus endoradicis sp. nov., Paenibacillus radicibacter sp. nov and Paenibacillus pararadicis sp. nov., three cold-adapted plant growth-promoting bacteria isolated from root of Larix gmelinii in Great Khingan.</title>
        <authorList>
            <person name="Xue H."/>
        </authorList>
    </citation>
    <scope>NUCLEOTIDE SEQUENCE [LARGE SCALE GENOMIC DNA]</scope>
    <source>
        <strain evidence="4 5">N5-1-1-5</strain>
    </source>
</reference>
<keyword evidence="2" id="KW-0804">Transcription</keyword>
<dbReference type="EMBL" id="JANQBD010000008">
    <property type="protein sequence ID" value="MCR8632169.1"/>
    <property type="molecule type" value="Genomic_DNA"/>
</dbReference>
<gene>
    <name evidence="4" type="ORF">NV381_13235</name>
</gene>
<dbReference type="SMART" id="SM00421">
    <property type="entry name" value="HTH_LUXR"/>
    <property type="match status" value="1"/>
</dbReference>
<comment type="caution">
    <text evidence="4">The sequence shown here is derived from an EMBL/GenBank/DDBJ whole genome shotgun (WGS) entry which is preliminary data.</text>
</comment>